<dbReference type="Pfam" id="PF06985">
    <property type="entry name" value="HET"/>
    <property type="match status" value="1"/>
</dbReference>
<evidence type="ECO:0000313" key="3">
    <source>
        <dbReference type="Proteomes" id="UP000434172"/>
    </source>
</evidence>
<dbReference type="AlphaFoldDB" id="A0A8H3WFY7"/>
<comment type="caution">
    <text evidence="2">The sequence shown here is derived from an EMBL/GenBank/DDBJ whole genome shotgun (WGS) entry which is preliminary data.</text>
</comment>
<evidence type="ECO:0000259" key="1">
    <source>
        <dbReference type="Pfam" id="PF06985"/>
    </source>
</evidence>
<dbReference type="PANTHER" id="PTHR24148:SF64">
    <property type="entry name" value="HETEROKARYON INCOMPATIBILITY DOMAIN-CONTAINING PROTEIN"/>
    <property type="match status" value="1"/>
</dbReference>
<gene>
    <name evidence="2" type="ORF">GQ607_008869</name>
</gene>
<dbReference type="EMBL" id="WOWK01000048">
    <property type="protein sequence ID" value="KAF0323897.1"/>
    <property type="molecule type" value="Genomic_DNA"/>
</dbReference>
<feature type="domain" description="Heterokaryon incompatibility" evidence="1">
    <location>
        <begin position="1"/>
        <end position="90"/>
    </location>
</feature>
<dbReference type="Proteomes" id="UP000434172">
    <property type="component" value="Unassembled WGS sequence"/>
</dbReference>
<dbReference type="InterPro" id="IPR010730">
    <property type="entry name" value="HET"/>
</dbReference>
<dbReference type="OrthoDB" id="4850135at2759"/>
<accession>A0A8H3WFY7</accession>
<dbReference type="InterPro" id="IPR052895">
    <property type="entry name" value="HetReg/Transcr_Mod"/>
</dbReference>
<keyword evidence="3" id="KW-1185">Reference proteome</keyword>
<protein>
    <recommendedName>
        <fullName evidence="1">Heterokaryon incompatibility domain-containing protein</fullName>
    </recommendedName>
</protein>
<name>A0A8H3WFY7_9PEZI</name>
<sequence>MGKVFGASHLVIAYVGEHADDSRYLCKKLQNHAYCFRWVGRNQHWLGPSDRALSRLWFFLIRYKTLPRMLIAFKSLLRREYFQRVWVYQELFLGKQVYVQCGESLLHIRMFHGFAAANHIWGLMKAQEAFERLSLSDDPFLRTDIPKLEMLVAGSFQQQPLPPAMLIEHVHDCELECHDLLDKVYGILSLVHWMDEEPLSPDYTMDVFHLGVELLSRAKESPLHSVDFLLEYAGLVVKILRLHNELSPRLEHAIQIRNHENTAQGLMNYASCTKASLSHTAGPRSFFCEGFLWGGIRLASNGTGEWVYPIVEGQSTGHRIVRNILLPPTAAVGDWCLVQGYEGYGQILLIIRQCVNRQRYWIVGKGLARYKPKFPTSDRFRLHIDAEDFLVMASQSFYFKDSLGDVEDAEEYLATGVCGVPGSSYAELADEVFR</sequence>
<proteinExistence type="predicted"/>
<dbReference type="PANTHER" id="PTHR24148">
    <property type="entry name" value="ANKYRIN REPEAT DOMAIN-CONTAINING PROTEIN 39 HOMOLOG-RELATED"/>
    <property type="match status" value="1"/>
</dbReference>
<evidence type="ECO:0000313" key="2">
    <source>
        <dbReference type="EMBL" id="KAF0323897.1"/>
    </source>
</evidence>
<reference evidence="2 3" key="1">
    <citation type="submission" date="2019-12" db="EMBL/GenBank/DDBJ databases">
        <title>A genome sequence resource for the geographically widespread anthracnose pathogen Colletotrichum asianum.</title>
        <authorList>
            <person name="Meng Y."/>
        </authorList>
    </citation>
    <scope>NUCLEOTIDE SEQUENCE [LARGE SCALE GENOMIC DNA]</scope>
    <source>
        <strain evidence="2 3">ICMP 18580</strain>
    </source>
</reference>
<organism evidence="2 3">
    <name type="scientific">Colletotrichum asianum</name>
    <dbReference type="NCBI Taxonomy" id="702518"/>
    <lineage>
        <taxon>Eukaryota</taxon>
        <taxon>Fungi</taxon>
        <taxon>Dikarya</taxon>
        <taxon>Ascomycota</taxon>
        <taxon>Pezizomycotina</taxon>
        <taxon>Sordariomycetes</taxon>
        <taxon>Hypocreomycetidae</taxon>
        <taxon>Glomerellales</taxon>
        <taxon>Glomerellaceae</taxon>
        <taxon>Colletotrichum</taxon>
        <taxon>Colletotrichum gloeosporioides species complex</taxon>
    </lineage>
</organism>